<dbReference type="PROSITE" id="PS51257">
    <property type="entry name" value="PROKAR_LIPOPROTEIN"/>
    <property type="match status" value="1"/>
</dbReference>
<dbReference type="RefSeq" id="WP_121125240.1">
    <property type="nucleotide sequence ID" value="NZ_CP158959.1"/>
</dbReference>
<sequence>MKEVFTFILTITVVFQSCNYKPQDQVEQKVGPTKKEAIVNIDTVRKIGASIHSFIGKTTEDIEVLQMHTCLGVMLPVIESKAKFALAQYSAIIDHCQRGRTKFVIERFLRYDTNGKSVFVILDELNVETNYPVTCYGNFRLAIEGDREENYLVTFYDNNCEVITQISRIWRIDLEKEKFVEISKPKNLTLTNPDYIESDEDPAFTFPSTGEKSF</sequence>
<evidence type="ECO:0000313" key="1">
    <source>
        <dbReference type="EMBL" id="RKO70717.1"/>
    </source>
</evidence>
<evidence type="ECO:0008006" key="3">
    <source>
        <dbReference type="Google" id="ProtNLM"/>
    </source>
</evidence>
<proteinExistence type="predicted"/>
<dbReference type="OrthoDB" id="705803at2"/>
<comment type="caution">
    <text evidence="1">The sequence shown here is derived from an EMBL/GenBank/DDBJ whole genome shotgun (WGS) entry which is preliminary data.</text>
</comment>
<dbReference type="Proteomes" id="UP000282423">
    <property type="component" value="Unassembled WGS sequence"/>
</dbReference>
<gene>
    <name evidence="1" type="ORF">D7322_15720</name>
</gene>
<reference evidence="1 2" key="1">
    <citation type="submission" date="2018-10" db="EMBL/GenBank/DDBJ databases">
        <title>Sphingobacterium sp. M05W1-28.</title>
        <authorList>
            <person name="Cai H."/>
        </authorList>
    </citation>
    <scope>NUCLEOTIDE SEQUENCE [LARGE SCALE GENOMIC DNA]</scope>
    <source>
        <strain evidence="1 2">M05W1-28</strain>
    </source>
</reference>
<protein>
    <recommendedName>
        <fullName evidence="3">Lipoprotein</fullName>
    </recommendedName>
</protein>
<dbReference type="EMBL" id="RBWS01000011">
    <property type="protein sequence ID" value="RKO70717.1"/>
    <property type="molecule type" value="Genomic_DNA"/>
</dbReference>
<accession>A0A420VWV1</accession>
<keyword evidence="2" id="KW-1185">Reference proteome</keyword>
<organism evidence="1 2">
    <name type="scientific">Sphingobacterium puteale</name>
    <dbReference type="NCBI Taxonomy" id="2420510"/>
    <lineage>
        <taxon>Bacteria</taxon>
        <taxon>Pseudomonadati</taxon>
        <taxon>Bacteroidota</taxon>
        <taxon>Sphingobacteriia</taxon>
        <taxon>Sphingobacteriales</taxon>
        <taxon>Sphingobacteriaceae</taxon>
        <taxon>Sphingobacterium</taxon>
    </lineage>
</organism>
<name>A0A420VWV1_9SPHI</name>
<dbReference type="AlphaFoldDB" id="A0A420VWV1"/>
<evidence type="ECO:0000313" key="2">
    <source>
        <dbReference type="Proteomes" id="UP000282423"/>
    </source>
</evidence>